<dbReference type="SMART" id="SM00482">
    <property type="entry name" value="POLAc"/>
    <property type="match status" value="1"/>
</dbReference>
<evidence type="ECO:0000256" key="2">
    <source>
        <dbReference type="ARBA" id="ARBA00012417"/>
    </source>
</evidence>
<dbReference type="InterPro" id="IPR020046">
    <property type="entry name" value="5-3_exonucl_a-hlix_arch_N"/>
</dbReference>
<evidence type="ECO:0000256" key="13">
    <source>
        <dbReference type="ARBA" id="ARBA00023204"/>
    </source>
</evidence>
<dbReference type="Gene3D" id="3.30.70.370">
    <property type="match status" value="1"/>
</dbReference>
<dbReference type="PRINTS" id="PR00868">
    <property type="entry name" value="DNAPOLI"/>
</dbReference>
<dbReference type="Gene3D" id="3.30.420.10">
    <property type="entry name" value="Ribonuclease H-like superfamily/Ribonuclease H"/>
    <property type="match status" value="1"/>
</dbReference>
<keyword evidence="8 16" id="KW-0227">DNA damage</keyword>
<dbReference type="EMBL" id="JADEWC010000008">
    <property type="protein sequence ID" value="MBE9222083.1"/>
    <property type="molecule type" value="Genomic_DNA"/>
</dbReference>
<organism evidence="20 21">
    <name type="scientific">Cyanobacterium stanieri LEGE 03274</name>
    <dbReference type="NCBI Taxonomy" id="1828756"/>
    <lineage>
        <taxon>Bacteria</taxon>
        <taxon>Bacillati</taxon>
        <taxon>Cyanobacteriota</taxon>
        <taxon>Cyanophyceae</taxon>
        <taxon>Oscillatoriophycideae</taxon>
        <taxon>Chroococcales</taxon>
        <taxon>Geminocystaceae</taxon>
        <taxon>Cyanobacterium</taxon>
    </lineage>
</organism>
<dbReference type="SMART" id="SM00475">
    <property type="entry name" value="53EXOc"/>
    <property type="match status" value="1"/>
</dbReference>
<evidence type="ECO:0000256" key="4">
    <source>
        <dbReference type="ARBA" id="ARBA00022679"/>
    </source>
</evidence>
<dbReference type="InterPro" id="IPR029060">
    <property type="entry name" value="PIN-like_dom_sf"/>
</dbReference>
<evidence type="ECO:0000256" key="5">
    <source>
        <dbReference type="ARBA" id="ARBA00022695"/>
    </source>
</evidence>
<dbReference type="InterPro" id="IPR012337">
    <property type="entry name" value="RNaseH-like_sf"/>
</dbReference>
<dbReference type="InterPro" id="IPR043502">
    <property type="entry name" value="DNA/RNA_pol_sf"/>
</dbReference>
<evidence type="ECO:0000256" key="8">
    <source>
        <dbReference type="ARBA" id="ARBA00022763"/>
    </source>
</evidence>
<dbReference type="InterPro" id="IPR018320">
    <property type="entry name" value="DNA_polymerase_1"/>
</dbReference>
<comment type="catalytic activity">
    <reaction evidence="14 16">
        <text>DNA(n) + a 2'-deoxyribonucleoside 5'-triphosphate = DNA(n+1) + diphosphate</text>
        <dbReference type="Rhea" id="RHEA:22508"/>
        <dbReference type="Rhea" id="RHEA-COMP:17339"/>
        <dbReference type="Rhea" id="RHEA-COMP:17340"/>
        <dbReference type="ChEBI" id="CHEBI:33019"/>
        <dbReference type="ChEBI" id="CHEBI:61560"/>
        <dbReference type="ChEBI" id="CHEBI:173112"/>
        <dbReference type="EC" id="2.7.7.7"/>
    </reaction>
</comment>
<evidence type="ECO:0000256" key="9">
    <source>
        <dbReference type="ARBA" id="ARBA00022801"/>
    </source>
</evidence>
<name>A0ABR9V2I6_9CHRO</name>
<dbReference type="InterPro" id="IPR002421">
    <property type="entry name" value="5-3_exonuclease"/>
</dbReference>
<gene>
    <name evidence="16 20" type="primary">polA</name>
    <name evidence="20" type="ORF">IQ215_05170</name>
</gene>
<feature type="domain" description="3'-5' exonuclease" evidence="17">
    <location>
        <begin position="331"/>
        <end position="519"/>
    </location>
</feature>
<dbReference type="InterPro" id="IPR001098">
    <property type="entry name" value="DNA-dir_DNA_pol_A_palm_dom"/>
</dbReference>
<keyword evidence="4 16" id="KW-0808">Transferase</keyword>
<keyword evidence="12 16" id="KW-0238">DNA-binding</keyword>
<dbReference type="InterPro" id="IPR020045">
    <property type="entry name" value="DNA_polI_H3TH"/>
</dbReference>
<dbReference type="Gene3D" id="1.20.1060.10">
    <property type="entry name" value="Taq DNA Polymerase, Chain T, domain 4"/>
    <property type="match status" value="1"/>
</dbReference>
<dbReference type="SMART" id="SM00279">
    <property type="entry name" value="HhH2"/>
    <property type="match status" value="1"/>
</dbReference>
<dbReference type="SUPFAM" id="SSF53098">
    <property type="entry name" value="Ribonuclease H-like"/>
    <property type="match status" value="1"/>
</dbReference>
<dbReference type="CDD" id="cd08637">
    <property type="entry name" value="DNA_pol_A_pol_I_C"/>
    <property type="match status" value="1"/>
</dbReference>
<comment type="function">
    <text evidence="16">In addition to polymerase activity, this DNA polymerase exhibits 3'-5' and 5'-3' exonuclease activity.</text>
</comment>
<evidence type="ECO:0000256" key="6">
    <source>
        <dbReference type="ARBA" id="ARBA00022705"/>
    </source>
</evidence>
<evidence type="ECO:0000256" key="10">
    <source>
        <dbReference type="ARBA" id="ARBA00022839"/>
    </source>
</evidence>
<dbReference type="EC" id="2.7.7.7" evidence="2 15"/>
<dbReference type="CDD" id="cd09898">
    <property type="entry name" value="H3TH_53EXO"/>
    <property type="match status" value="1"/>
</dbReference>
<dbReference type="SUPFAM" id="SSF88723">
    <property type="entry name" value="PIN domain-like"/>
    <property type="match status" value="1"/>
</dbReference>
<dbReference type="GO" id="GO:0003887">
    <property type="term" value="F:DNA-directed DNA polymerase activity"/>
    <property type="evidence" value="ECO:0007669"/>
    <property type="project" value="UniProtKB-EC"/>
</dbReference>
<dbReference type="Pfam" id="PF00476">
    <property type="entry name" value="DNA_pol_A"/>
    <property type="match status" value="1"/>
</dbReference>
<evidence type="ECO:0000256" key="16">
    <source>
        <dbReference type="RuleBase" id="RU004460"/>
    </source>
</evidence>
<evidence type="ECO:0000313" key="21">
    <source>
        <dbReference type="Proteomes" id="UP000654604"/>
    </source>
</evidence>
<dbReference type="NCBIfam" id="TIGR00593">
    <property type="entry name" value="pola"/>
    <property type="match status" value="1"/>
</dbReference>
<dbReference type="SMART" id="SM00474">
    <property type="entry name" value="35EXOc"/>
    <property type="match status" value="1"/>
</dbReference>
<dbReference type="InterPro" id="IPR036279">
    <property type="entry name" value="5-3_exonuclease_C_sf"/>
</dbReference>
<evidence type="ECO:0000256" key="12">
    <source>
        <dbReference type="ARBA" id="ARBA00023125"/>
    </source>
</evidence>
<comment type="similarity">
    <text evidence="1 16">Belongs to the DNA polymerase type-A family.</text>
</comment>
<keyword evidence="9 16" id="KW-0378">Hydrolase</keyword>
<evidence type="ECO:0000313" key="20">
    <source>
        <dbReference type="EMBL" id="MBE9222083.1"/>
    </source>
</evidence>
<keyword evidence="10 16" id="KW-0269">Exonuclease</keyword>
<dbReference type="CDD" id="cd09859">
    <property type="entry name" value="PIN_53EXO"/>
    <property type="match status" value="1"/>
</dbReference>
<sequence>MDSLFLLIDGHSLAYRAYYAFAKARKGALRTSTGIPTSVCYGFLNSLFQLIDGYQPELVAIAFDLREATFRHTADANYKSDRKETPDDFMEDLYNLQQLLQALNISIVTASGYEADDVLGTLALQGSQQDYTVKIVSGDRDLFQLVDDESKISVLYPDKNFGKYNEFTEKEVFDKMQVQTKQIVDFKALCGDKSDSIPGVLGIGEKTAVKLLQEYDNLANIYTNIDQIKGATQKKLINGEKDALHSQYLAQIITDIDLENNLENYQLTGINQEQTITLLEQLELKSFINQINKIQQKLGGQEFKLTSPNEAQENEQLSLFNTPNKQEIIKPIIIDSQEKLTNLITTLKQQTDSKKPTAWDTETNSLDTQKADLIGIGCCWGETEKESAYIPLKHTQGQQLGFDMVLEKLKPILENKTYPKTLQNAKFDRLVFAHQGIKLQGVVFDTMLASYVLQPEQSHKLSSLCLQYLTDIISQEYDDLGIKKGETIANLSIETAASYCALDAIATYKLTIILQEKLNKIPELQEVFNLEIKLEPILAQMEKDGIKIDKEYLEPLSQEIGKDLEKIEQKAYELAGEKLNLSSPKQLSELLFEKLGLDTRKTKKTKTGYSTNQVILEKLEKDHPIIPEILQHRTLSKLKSTYIDSLPTLINPHTQRIHTNYNQTVTATGRLSSSNPNLQNIPIRSEFSKQIRRAFIPQENWLFLGADYSQIELRILAHLSQEPILIEAYQNNQDIHTVTAQLLLDKKEIDSYERNLGKTINFGVIYGMGAQKFARKTGVSVKEAQKFIQIYQEKYAGIFNYLERMKKEALGNGYVTTILGRRRYFNFGNSVLNSLKGQEINSINLAELKLNNYDAQALRAAANAPIQGSSADIIKMAMVKISELLSSYETKLLLQVHDELVFEIPPHEVEELTIKIKNIMENVINLSIPLIVDINIGKNWMEAK</sequence>
<dbReference type="InterPro" id="IPR008918">
    <property type="entry name" value="HhH2"/>
</dbReference>
<dbReference type="NCBIfam" id="NF004397">
    <property type="entry name" value="PRK05755.1"/>
    <property type="match status" value="1"/>
</dbReference>
<dbReference type="Gene3D" id="1.10.150.20">
    <property type="entry name" value="5' to 3' exonuclease, C-terminal subdomain"/>
    <property type="match status" value="2"/>
</dbReference>
<evidence type="ECO:0000259" key="18">
    <source>
        <dbReference type="SMART" id="SM00475"/>
    </source>
</evidence>
<dbReference type="PANTHER" id="PTHR10133">
    <property type="entry name" value="DNA POLYMERASE I"/>
    <property type="match status" value="1"/>
</dbReference>
<evidence type="ECO:0000256" key="14">
    <source>
        <dbReference type="ARBA" id="ARBA00049244"/>
    </source>
</evidence>
<evidence type="ECO:0000259" key="19">
    <source>
        <dbReference type="SMART" id="SM00482"/>
    </source>
</evidence>
<dbReference type="RefSeq" id="WP_193800250.1">
    <property type="nucleotide sequence ID" value="NZ_JADEWC010000008.1"/>
</dbReference>
<keyword evidence="7" id="KW-0540">Nuclease</keyword>
<feature type="domain" description="DNA-directed DNA polymerase family A palm" evidence="19">
    <location>
        <begin position="688"/>
        <end position="908"/>
    </location>
</feature>
<accession>A0ABR9V2I6</accession>
<dbReference type="SUPFAM" id="SSF56672">
    <property type="entry name" value="DNA/RNA polymerases"/>
    <property type="match status" value="1"/>
</dbReference>
<evidence type="ECO:0000256" key="7">
    <source>
        <dbReference type="ARBA" id="ARBA00022722"/>
    </source>
</evidence>
<dbReference type="PANTHER" id="PTHR10133:SF27">
    <property type="entry name" value="DNA POLYMERASE NU"/>
    <property type="match status" value="1"/>
</dbReference>
<keyword evidence="11 16" id="KW-0239">DNA-directed DNA polymerase</keyword>
<evidence type="ECO:0000256" key="15">
    <source>
        <dbReference type="NCBIfam" id="TIGR00593"/>
    </source>
</evidence>
<keyword evidence="6 16" id="KW-0235">DNA replication</keyword>
<keyword evidence="5 16" id="KW-0548">Nucleotidyltransferase</keyword>
<comment type="caution">
    <text evidence="20">The sequence shown here is derived from an EMBL/GenBank/DDBJ whole genome shotgun (WGS) entry which is preliminary data.</text>
</comment>
<reference evidence="20 21" key="1">
    <citation type="submission" date="2020-10" db="EMBL/GenBank/DDBJ databases">
        <authorList>
            <person name="Castelo-Branco R."/>
            <person name="Eusebio N."/>
            <person name="Adriana R."/>
            <person name="Vieira A."/>
            <person name="Brugerolle De Fraissinette N."/>
            <person name="Rezende De Castro R."/>
            <person name="Schneider M.P."/>
            <person name="Vasconcelos V."/>
            <person name="Leao P.N."/>
        </authorList>
    </citation>
    <scope>NUCLEOTIDE SEQUENCE [LARGE SCALE GENOMIC DNA]</scope>
    <source>
        <strain evidence="20 21">LEGE 03274</strain>
    </source>
</reference>
<evidence type="ECO:0000259" key="17">
    <source>
        <dbReference type="SMART" id="SM00474"/>
    </source>
</evidence>
<dbReference type="InterPro" id="IPR002562">
    <property type="entry name" value="3'-5'_exonuclease_dom"/>
</dbReference>
<protein>
    <recommendedName>
        <fullName evidence="3 15">DNA polymerase I</fullName>
        <ecNumber evidence="2 15">2.7.7.7</ecNumber>
    </recommendedName>
</protein>
<keyword evidence="13 16" id="KW-0234">DNA repair</keyword>
<dbReference type="CDD" id="cd06139">
    <property type="entry name" value="DNA_polA_I_Ecoli_like_exo"/>
    <property type="match status" value="1"/>
</dbReference>
<dbReference type="Pfam" id="PF01612">
    <property type="entry name" value="DNA_pol_A_exo1"/>
    <property type="match status" value="1"/>
</dbReference>
<dbReference type="InterPro" id="IPR036397">
    <property type="entry name" value="RNaseH_sf"/>
</dbReference>
<proteinExistence type="inferred from homology"/>
<dbReference type="Pfam" id="PF02739">
    <property type="entry name" value="5_3_exonuc_N"/>
    <property type="match status" value="1"/>
</dbReference>
<feature type="domain" description="5'-3' exonuclease" evidence="18">
    <location>
        <begin position="1"/>
        <end position="268"/>
    </location>
</feature>
<keyword evidence="21" id="KW-1185">Reference proteome</keyword>
<dbReference type="Gene3D" id="3.40.50.1010">
    <property type="entry name" value="5'-nuclease"/>
    <property type="match status" value="1"/>
</dbReference>
<evidence type="ECO:0000256" key="1">
    <source>
        <dbReference type="ARBA" id="ARBA00007705"/>
    </source>
</evidence>
<evidence type="ECO:0000256" key="3">
    <source>
        <dbReference type="ARBA" id="ARBA00020311"/>
    </source>
</evidence>
<dbReference type="Pfam" id="PF01367">
    <property type="entry name" value="5_3_exonuc"/>
    <property type="match status" value="1"/>
</dbReference>
<evidence type="ECO:0000256" key="11">
    <source>
        <dbReference type="ARBA" id="ARBA00022932"/>
    </source>
</evidence>
<dbReference type="Proteomes" id="UP000654604">
    <property type="component" value="Unassembled WGS sequence"/>
</dbReference>
<dbReference type="InterPro" id="IPR002298">
    <property type="entry name" value="DNA_polymerase_A"/>
</dbReference>
<dbReference type="SUPFAM" id="SSF47807">
    <property type="entry name" value="5' to 3' exonuclease, C-terminal subdomain"/>
    <property type="match status" value="1"/>
</dbReference>